<dbReference type="EMBL" id="BSEV01000001">
    <property type="protein sequence ID" value="GLK07708.1"/>
    <property type="molecule type" value="Genomic_DNA"/>
</dbReference>
<comment type="caution">
    <text evidence="1">The sequence shown here is derived from an EMBL/GenBank/DDBJ whole genome shotgun (WGS) entry which is preliminary data.</text>
</comment>
<protein>
    <submittedName>
        <fullName evidence="1">Uncharacterized protein</fullName>
    </submittedName>
</protein>
<accession>A0A9W6MBI0</accession>
<reference evidence="1" key="2">
    <citation type="submission" date="2023-01" db="EMBL/GenBank/DDBJ databases">
        <authorList>
            <person name="Sun Q."/>
            <person name="Evtushenko L."/>
        </authorList>
    </citation>
    <scope>NUCLEOTIDE SEQUENCE</scope>
    <source>
        <strain evidence="1">VKM Ac-2007</strain>
    </source>
</reference>
<dbReference type="AlphaFoldDB" id="A0A9W6MBI0"/>
<name>A0A9W6MBI0_9ACTN</name>
<keyword evidence="2" id="KW-1185">Reference proteome</keyword>
<gene>
    <name evidence="1" type="ORF">GCM10017600_11130</name>
</gene>
<evidence type="ECO:0000313" key="1">
    <source>
        <dbReference type="EMBL" id="GLK07708.1"/>
    </source>
</evidence>
<dbReference type="RefSeq" id="WP_271216221.1">
    <property type="nucleotide sequence ID" value="NZ_BAAAVD010000033.1"/>
</dbReference>
<dbReference type="Proteomes" id="UP001143474">
    <property type="component" value="Unassembled WGS sequence"/>
</dbReference>
<organism evidence="1 2">
    <name type="scientific">Streptosporangium carneum</name>
    <dbReference type="NCBI Taxonomy" id="47481"/>
    <lineage>
        <taxon>Bacteria</taxon>
        <taxon>Bacillati</taxon>
        <taxon>Actinomycetota</taxon>
        <taxon>Actinomycetes</taxon>
        <taxon>Streptosporangiales</taxon>
        <taxon>Streptosporangiaceae</taxon>
        <taxon>Streptosporangium</taxon>
    </lineage>
</organism>
<reference evidence="1" key="1">
    <citation type="journal article" date="2014" name="Int. J. Syst. Evol. Microbiol.">
        <title>Complete genome sequence of Corynebacterium casei LMG S-19264T (=DSM 44701T), isolated from a smear-ripened cheese.</title>
        <authorList>
            <consortium name="US DOE Joint Genome Institute (JGI-PGF)"/>
            <person name="Walter F."/>
            <person name="Albersmeier A."/>
            <person name="Kalinowski J."/>
            <person name="Ruckert C."/>
        </authorList>
    </citation>
    <scope>NUCLEOTIDE SEQUENCE</scope>
    <source>
        <strain evidence="1">VKM Ac-2007</strain>
    </source>
</reference>
<sequence length="159" mass="17450">MRVSAVLGSLIAVLGTLLGSFSTYLFQRQTAVRAEAIAREERLRQERLAAYSEFAAAVTDLKRAVVTVWLRRSDPAELTQARVEADRLGALAETARFRLHLVSGRPEPLADAAFAHMDALRDAVDQTELRTREAEFEAAVSAFVTAAAKRLAVPQRTTP</sequence>
<evidence type="ECO:0000313" key="2">
    <source>
        <dbReference type="Proteomes" id="UP001143474"/>
    </source>
</evidence>
<proteinExistence type="predicted"/>